<reference evidence="1 2" key="1">
    <citation type="journal article" date="2008" name="Proc. Natl. Acad. Sci. U.S.A.">
        <title>Niche adaptation and genome expansion in the chlorophyll d-producing cyanobacterium Acaryochloris marina.</title>
        <authorList>
            <person name="Swingley W.D."/>
            <person name="Chen M."/>
            <person name="Cheung P.C."/>
            <person name="Conrad A.L."/>
            <person name="Dejesa L.C."/>
            <person name="Hao J."/>
            <person name="Honchak B.M."/>
            <person name="Karbach L.E."/>
            <person name="Kurdoglu A."/>
            <person name="Lahiri S."/>
            <person name="Mastrian S.D."/>
            <person name="Miyashita H."/>
            <person name="Page L."/>
            <person name="Ramakrishna P."/>
            <person name="Satoh S."/>
            <person name="Sattley W.M."/>
            <person name="Shimada Y."/>
            <person name="Taylor H.L."/>
            <person name="Tomo T."/>
            <person name="Tsuchiya T."/>
            <person name="Wang Z.T."/>
            <person name="Raymond J."/>
            <person name="Mimuro M."/>
            <person name="Blankenship R.E."/>
            <person name="Touchman J.W."/>
        </authorList>
    </citation>
    <scope>NUCLEOTIDE SEQUENCE [LARGE SCALE GENOMIC DNA]</scope>
    <source>
        <strain evidence="2">MBIC 11017</strain>
        <plasmid evidence="2">Plasmid pREB1</plasmid>
    </source>
</reference>
<protein>
    <recommendedName>
        <fullName evidence="3">HNH endonuclease</fullName>
    </recommendedName>
</protein>
<dbReference type="InterPro" id="IPR003615">
    <property type="entry name" value="HNH_nuc"/>
</dbReference>
<dbReference type="Proteomes" id="UP000000268">
    <property type="component" value="Plasmid pREB1"/>
</dbReference>
<dbReference type="AlphaFoldDB" id="A8ZK69"/>
<dbReference type="KEGG" id="amr:AM1_A0059"/>
<sequence>MQSEKPNLSKFSTLDTDRVLELEAKRKAKGYQPGWLYYQCKPLGLVDVMESLRSQGLIEAKNTKEGKAKPRQLLTIELVPRSCWFSNVRSEVSKEDWNELRKMTYEKANNRCEVCGGRGPKHPVECHEIWHYDDDQHIQKLEGLIALCPSCHEVKHRGLANVKGRGEIADQHLAKVNHWTMPKTQKYVDDQFQVWIKRSKYEWELDISWLNQFGIQVKPKRVRSKVVNEGMDKNSVRVLDNSHKDWSLDDFMNPNLF</sequence>
<keyword evidence="1" id="KW-0614">Plasmid</keyword>
<gene>
    <name evidence="1" type="ordered locus">AM1_A0059</name>
</gene>
<evidence type="ECO:0000313" key="2">
    <source>
        <dbReference type="Proteomes" id="UP000000268"/>
    </source>
</evidence>
<evidence type="ECO:0008006" key="3">
    <source>
        <dbReference type="Google" id="ProtNLM"/>
    </source>
</evidence>
<dbReference type="EMBL" id="CP000838">
    <property type="protein sequence ID" value="ABW31568.1"/>
    <property type="molecule type" value="Genomic_DNA"/>
</dbReference>
<accession>A8ZK69</accession>
<dbReference type="RefSeq" id="WP_012166571.1">
    <property type="nucleotide sequence ID" value="NC_009926.1"/>
</dbReference>
<dbReference type="HOGENOM" id="CLU_1080197_0_0_3"/>
<dbReference type="CDD" id="cd00085">
    <property type="entry name" value="HNHc"/>
    <property type="match status" value="1"/>
</dbReference>
<proteinExistence type="predicted"/>
<name>A8ZK69_ACAM1</name>
<evidence type="ECO:0000313" key="1">
    <source>
        <dbReference type="EMBL" id="ABW31568.1"/>
    </source>
</evidence>
<organism evidence="1 2">
    <name type="scientific">Acaryochloris marina (strain MBIC 11017)</name>
    <dbReference type="NCBI Taxonomy" id="329726"/>
    <lineage>
        <taxon>Bacteria</taxon>
        <taxon>Bacillati</taxon>
        <taxon>Cyanobacteriota</taxon>
        <taxon>Cyanophyceae</taxon>
        <taxon>Acaryochloridales</taxon>
        <taxon>Acaryochloridaceae</taxon>
        <taxon>Acaryochloris</taxon>
    </lineage>
</organism>
<keyword evidence="2" id="KW-1185">Reference proteome</keyword>
<geneLocation type="plasmid" evidence="1 2">
    <name>pREB1</name>
</geneLocation>